<protein>
    <submittedName>
        <fullName evidence="8">Uncharacterized protein</fullName>
    </submittedName>
</protein>
<dbReference type="SUPFAM" id="SSF52540">
    <property type="entry name" value="P-loop containing nucleoside triphosphate hydrolases"/>
    <property type="match status" value="2"/>
</dbReference>
<dbReference type="InterPro" id="IPR014001">
    <property type="entry name" value="Helicase_ATP-bd"/>
</dbReference>
<keyword evidence="2" id="KW-0813">Transport</keyword>
<feature type="coiled-coil region" evidence="4">
    <location>
        <begin position="498"/>
        <end position="525"/>
    </location>
</feature>
<dbReference type="PANTHER" id="PTHR30612">
    <property type="entry name" value="SECA INNER MEMBRANE COMPONENT OF SEC PROTEIN SECRETION SYSTEM"/>
    <property type="match status" value="1"/>
</dbReference>
<evidence type="ECO:0000256" key="1">
    <source>
        <dbReference type="ARBA" id="ARBA00022490"/>
    </source>
</evidence>
<organism evidence="8 9">
    <name type="scientific">Aldrovandia affinis</name>
    <dbReference type="NCBI Taxonomy" id="143900"/>
    <lineage>
        <taxon>Eukaryota</taxon>
        <taxon>Metazoa</taxon>
        <taxon>Chordata</taxon>
        <taxon>Craniata</taxon>
        <taxon>Vertebrata</taxon>
        <taxon>Euteleostomi</taxon>
        <taxon>Actinopterygii</taxon>
        <taxon>Neopterygii</taxon>
        <taxon>Teleostei</taxon>
        <taxon>Notacanthiformes</taxon>
        <taxon>Halosauridae</taxon>
        <taxon>Aldrovandia</taxon>
    </lineage>
</organism>
<dbReference type="PROSITE" id="PS51194">
    <property type="entry name" value="HELICASE_CTER"/>
    <property type="match status" value="1"/>
</dbReference>
<dbReference type="InterPro" id="IPR000185">
    <property type="entry name" value="SecA"/>
</dbReference>
<keyword evidence="9" id="KW-1185">Reference proteome</keyword>
<dbReference type="Gene3D" id="3.40.50.300">
    <property type="entry name" value="P-loop containing nucleotide triphosphate hydrolases"/>
    <property type="match status" value="2"/>
</dbReference>
<evidence type="ECO:0000313" key="8">
    <source>
        <dbReference type="EMBL" id="KAJ8366815.1"/>
    </source>
</evidence>
<feature type="domain" description="Helicase C-terminal" evidence="6">
    <location>
        <begin position="143"/>
        <end position="307"/>
    </location>
</feature>
<evidence type="ECO:0000256" key="2">
    <source>
        <dbReference type="ARBA" id="ARBA00022927"/>
    </source>
</evidence>
<dbReference type="InterPro" id="IPR011115">
    <property type="entry name" value="SecA_DEAD"/>
</dbReference>
<dbReference type="GO" id="GO:0006605">
    <property type="term" value="P:protein targeting"/>
    <property type="evidence" value="ECO:0007669"/>
    <property type="project" value="InterPro"/>
</dbReference>
<comment type="caution">
    <text evidence="8">The sequence shown here is derived from an EMBL/GenBank/DDBJ whole genome shotgun (WGS) entry which is preliminary data.</text>
</comment>
<evidence type="ECO:0000256" key="4">
    <source>
        <dbReference type="SAM" id="Coils"/>
    </source>
</evidence>
<dbReference type="InterPro" id="IPR027417">
    <property type="entry name" value="P-loop_NTPase"/>
</dbReference>
<gene>
    <name evidence="8" type="ORF">AAFF_G00341980</name>
</gene>
<dbReference type="GO" id="GO:0006886">
    <property type="term" value="P:intracellular protein transport"/>
    <property type="evidence" value="ECO:0007669"/>
    <property type="project" value="InterPro"/>
</dbReference>
<dbReference type="PROSITE" id="PS51192">
    <property type="entry name" value="HELICASE_ATP_BIND_1"/>
    <property type="match status" value="1"/>
</dbReference>
<dbReference type="Proteomes" id="UP001221898">
    <property type="component" value="Unassembled WGS sequence"/>
</dbReference>
<keyword evidence="2" id="KW-0653">Protein transport</keyword>
<dbReference type="GO" id="GO:0017038">
    <property type="term" value="P:protein import"/>
    <property type="evidence" value="ECO:0007669"/>
    <property type="project" value="InterPro"/>
</dbReference>
<accession>A0AAD7VZ53</accession>
<dbReference type="EMBL" id="JAINUG010000540">
    <property type="protein sequence ID" value="KAJ8366815.1"/>
    <property type="molecule type" value="Genomic_DNA"/>
</dbReference>
<dbReference type="AlphaFoldDB" id="A0AAD7VZ53"/>
<dbReference type="InterPro" id="IPR014018">
    <property type="entry name" value="SecA_motor_DEAD"/>
</dbReference>
<dbReference type="Pfam" id="PF07517">
    <property type="entry name" value="SecA_DEAD"/>
    <property type="match status" value="1"/>
</dbReference>
<evidence type="ECO:0000259" key="5">
    <source>
        <dbReference type="PROSITE" id="PS51192"/>
    </source>
</evidence>
<keyword evidence="1" id="KW-0963">Cytoplasm</keyword>
<feature type="domain" description="Helicase ATP-binding" evidence="5">
    <location>
        <begin position="1"/>
        <end position="127"/>
    </location>
</feature>
<evidence type="ECO:0000259" key="6">
    <source>
        <dbReference type="PROSITE" id="PS51194"/>
    </source>
</evidence>
<feature type="domain" description="SecA family profile" evidence="7">
    <location>
        <begin position="1"/>
        <end position="126"/>
    </location>
</feature>
<evidence type="ECO:0000313" key="9">
    <source>
        <dbReference type="Proteomes" id="UP001221898"/>
    </source>
</evidence>
<evidence type="ECO:0000259" key="7">
    <source>
        <dbReference type="PROSITE" id="PS51196"/>
    </source>
</evidence>
<dbReference type="PROSITE" id="PS51196">
    <property type="entry name" value="SECA_MOTOR_DEAD"/>
    <property type="match status" value="2"/>
</dbReference>
<evidence type="ECO:0000256" key="3">
    <source>
        <dbReference type="ARBA" id="ARBA00023010"/>
    </source>
</evidence>
<keyword evidence="3" id="KW-0811">Translocation</keyword>
<reference evidence="8" key="1">
    <citation type="journal article" date="2023" name="Science">
        <title>Genome structures resolve the early diversification of teleost fishes.</title>
        <authorList>
            <person name="Parey E."/>
            <person name="Louis A."/>
            <person name="Montfort J."/>
            <person name="Bouchez O."/>
            <person name="Roques C."/>
            <person name="Iampietro C."/>
            <person name="Lluch J."/>
            <person name="Castinel A."/>
            <person name="Donnadieu C."/>
            <person name="Desvignes T."/>
            <person name="Floi Bucao C."/>
            <person name="Jouanno E."/>
            <person name="Wen M."/>
            <person name="Mejri S."/>
            <person name="Dirks R."/>
            <person name="Jansen H."/>
            <person name="Henkel C."/>
            <person name="Chen W.J."/>
            <person name="Zahm M."/>
            <person name="Cabau C."/>
            <person name="Klopp C."/>
            <person name="Thompson A.W."/>
            <person name="Robinson-Rechavi M."/>
            <person name="Braasch I."/>
            <person name="Lecointre G."/>
            <person name="Bobe J."/>
            <person name="Postlethwait J.H."/>
            <person name="Berthelot C."/>
            <person name="Roest Crollius H."/>
            <person name="Guiguen Y."/>
        </authorList>
    </citation>
    <scope>NUCLEOTIDE SEQUENCE</scope>
    <source>
        <strain evidence="8">NC1722</strain>
    </source>
</reference>
<proteinExistence type="predicted"/>
<dbReference type="GO" id="GO:0005524">
    <property type="term" value="F:ATP binding"/>
    <property type="evidence" value="ECO:0007669"/>
    <property type="project" value="InterPro"/>
</dbReference>
<dbReference type="PANTHER" id="PTHR30612:SF0">
    <property type="entry name" value="CHLOROPLAST PROTEIN-TRANSPORTING ATPASE"/>
    <property type="match status" value="1"/>
</dbReference>
<sequence>MGTGEGKSCVIAMFAVLRALRGEKVDVVSSSSVLCQRDAEEWVNFYKYFGITVDTNTNKTEDGDRKACYQKDVVYGTVETFAADHLRQTFEMKDVRPYRSYQCIIIDEVDSLLLDQGVQLTYLSSPMVSMQHLNIILAMIWSSVSQYGFLSTGHQTDGRAALVICETINKAKLIYEELKSSVPDGDIILYARSDNDSLSKIDKELCPGNIIIATNLAGRGTDIKVSKQVNNNGGLFVILSFLSENTRVELQAFGRTARKGKPGSAQVIVSTDHLQESLRTVPSLEAAKDRRDGLAVEKVEHMTKDIAEMKLREDLFAEYCKTLQDIYKNTDVDEQRAVVAIMNEFWGIWLQTKSEEIDQLKINELQESLKADLSSAKIQSQSNNSPSSSIYHYIKFGNIAMGKKQWDISARLFEKAMNQDESWAAIAFYSHACCTVKKQEKDYLSKARDDLTKALESLTYLSEECIVCLQLVKISTIDSASSDPTSLETQLNTKLSMLNCFKKNISEAINKLMEIKERKRDAEAKTYSVFSLVPDSDEDLQMEAYNLYDQAQVGLGLITEGLSDCLTGIEAMVTGEFSWTSWAIDKAISIGVSLIGFGVGKLIAKGFKSSKMLIKDKQQFYDLMQDEIRKSELQDIFNELGHTALQPFYADLSWQNRLNSSIFSVMDRAEAEAKGKAQGILTIIKVVHMTALAAEATYAVCTLSTKFFSNFHKELNKFEKEQGLHEKVKAGELSASDTEMLKEFKQDIISTISTSLADAVVEVFHQKFSSHIVSHVQGKANGFIGQHVSTGLKSQRTEEKIRAGQNNRYISYMPGDFNSKHKLSEDARSLSHAEKIRNSETVGTILDIRVLSETTGTKVVILEQDSHGKLTKMQELNPSTRAASQTVSLIYRPKSAQYPDGHYDVLINNQTVNVVSEGRSCLFHALARGMRPGASEEEITSAADRLRNVEADALLRHPTMSVHLMRKRFHPTSLPLISQDLLKSARIFTV</sequence>
<feature type="domain" description="SecA family profile" evidence="7">
    <location>
        <begin position="158"/>
        <end position="300"/>
    </location>
</feature>
<dbReference type="InterPro" id="IPR001650">
    <property type="entry name" value="Helicase_C-like"/>
</dbReference>
<dbReference type="GO" id="GO:0016020">
    <property type="term" value="C:membrane"/>
    <property type="evidence" value="ECO:0007669"/>
    <property type="project" value="InterPro"/>
</dbReference>
<keyword evidence="4" id="KW-0175">Coiled coil</keyword>
<name>A0AAD7VZ53_9TELE</name>